<dbReference type="OrthoDB" id="9769367at2"/>
<dbReference type="Proteomes" id="UP000027180">
    <property type="component" value="Chromosome"/>
</dbReference>
<dbReference type="Gene3D" id="3.30.360.10">
    <property type="entry name" value="Dihydrodipicolinate Reductase, domain 2"/>
    <property type="match status" value="1"/>
</dbReference>
<accession>A0A060HVG3</accession>
<dbReference type="InterPro" id="IPR005097">
    <property type="entry name" value="Sacchrp_dh_NADP-bd"/>
</dbReference>
<dbReference type="InterPro" id="IPR036291">
    <property type="entry name" value="NAD(P)-bd_dom_sf"/>
</dbReference>
<dbReference type="InterPro" id="IPR032095">
    <property type="entry name" value="Sacchrp_dh-like_C"/>
</dbReference>
<dbReference type="Pfam" id="PF03435">
    <property type="entry name" value="Sacchrp_dh_NADP"/>
    <property type="match status" value="1"/>
</dbReference>
<evidence type="ECO:0000259" key="2">
    <source>
        <dbReference type="Pfam" id="PF16653"/>
    </source>
</evidence>
<dbReference type="EMBL" id="CP006986">
    <property type="protein sequence ID" value="AIC25562.1"/>
    <property type="molecule type" value="Genomic_DNA"/>
</dbReference>
<dbReference type="Gene3D" id="3.40.50.720">
    <property type="entry name" value="NAD(P)-binding Rossmann-like Domain"/>
    <property type="match status" value="1"/>
</dbReference>
<dbReference type="SUPFAM" id="SSF51735">
    <property type="entry name" value="NAD(P)-binding Rossmann-fold domains"/>
    <property type="match status" value="1"/>
</dbReference>
<reference evidence="3 4" key="1">
    <citation type="submission" date="2013-12" db="EMBL/GenBank/DDBJ databases">
        <title>Complete genome sequence of Rhizobium etli bv. mimosae IE4771.</title>
        <authorList>
            <person name="Bustos P."/>
            <person name="Santamaria R.I."/>
            <person name="Lozano L."/>
            <person name="Ormeno-Orrillo E."/>
            <person name="Rogel M.A."/>
            <person name="Romero D."/>
            <person name="Cevallos M.A."/>
            <person name="Martinez-Romero E."/>
            <person name="Gonzalez V."/>
        </authorList>
    </citation>
    <scope>NUCLEOTIDE SEQUENCE [LARGE SCALE GENOMIC DNA]</scope>
    <source>
        <strain evidence="3 4">IE4771</strain>
    </source>
</reference>
<dbReference type="KEGG" id="rei:IE4771_CH00396"/>
<dbReference type="SUPFAM" id="SSF55347">
    <property type="entry name" value="Glyceraldehyde-3-phosphate dehydrogenase-like, C-terminal domain"/>
    <property type="match status" value="1"/>
</dbReference>
<dbReference type="AlphaFoldDB" id="A0A060HVG3"/>
<protein>
    <submittedName>
        <fullName evidence="3">Saccharopine dehydrogenase protein</fullName>
    </submittedName>
</protein>
<proteinExistence type="predicted"/>
<dbReference type="HOGENOM" id="CLU_032858_0_0_5"/>
<evidence type="ECO:0000259" key="1">
    <source>
        <dbReference type="Pfam" id="PF03435"/>
    </source>
</evidence>
<feature type="domain" description="Saccharopine dehydrogenase-like C-terminal" evidence="2">
    <location>
        <begin position="118"/>
        <end position="338"/>
    </location>
</feature>
<dbReference type="Pfam" id="PF16653">
    <property type="entry name" value="Sacchrp_dh_C"/>
    <property type="match status" value="1"/>
</dbReference>
<evidence type="ECO:0000313" key="3">
    <source>
        <dbReference type="EMBL" id="AIC25562.1"/>
    </source>
</evidence>
<evidence type="ECO:0000313" key="4">
    <source>
        <dbReference type="Proteomes" id="UP000027180"/>
    </source>
</evidence>
<dbReference type="RefSeq" id="WP_038686452.1">
    <property type="nucleotide sequence ID" value="NZ_CP006986.1"/>
</dbReference>
<sequence>MSFKKIAVLGLGKVGRLAATLLHEGGFEVIGVDAQLPLGDLPFKCRAGDISDAEVIGELLSTVEAVLSCLPYHLNIELARAAHLAGIHYFDLTEDVPTTNFIIELSKTARGLMAPQCGLAPGFVGIVGASLADGFERCRSIRMRVGALPQHPTGLLGYAFNWSPEGVVNEYLNDCEVIEGGVRKLVSPMEWHETVYVGGVKLEAFTTSGGLGTMCDTMLGKIDNLDYKTMRYPGHMELMNFFFHELLMRDKRKLAGEILTNAKPPVEDDVVYVHVAAEGMENGSLRRKEFVRAYYPIEIAGARRTAIAWTTSASVVAVIEMVRDGLLPATGFLHQEHIPLEMFLKTPTGSLFKAGATTAPRVSSGAQRTL</sequence>
<organism evidence="3 4">
    <name type="scientific">Rhizobium etli bv. mimosae str. IE4771</name>
    <dbReference type="NCBI Taxonomy" id="1432050"/>
    <lineage>
        <taxon>Bacteria</taxon>
        <taxon>Pseudomonadati</taxon>
        <taxon>Pseudomonadota</taxon>
        <taxon>Alphaproteobacteria</taxon>
        <taxon>Hyphomicrobiales</taxon>
        <taxon>Rhizobiaceae</taxon>
        <taxon>Rhizobium/Agrobacterium group</taxon>
        <taxon>Rhizobium</taxon>
    </lineage>
</organism>
<gene>
    <name evidence="3" type="ORF">IE4771_CH00396</name>
</gene>
<feature type="domain" description="Saccharopine dehydrogenase NADP binding" evidence="1">
    <location>
        <begin position="6"/>
        <end position="93"/>
    </location>
</feature>
<name>A0A060HVG3_RHIET</name>